<gene>
    <name evidence="1" type="ORF">PGLA1383_LOCUS17202</name>
</gene>
<dbReference type="EMBL" id="CAJNNV010010586">
    <property type="protein sequence ID" value="CAE8598803.1"/>
    <property type="molecule type" value="Genomic_DNA"/>
</dbReference>
<protein>
    <submittedName>
        <fullName evidence="1">Uncharacterized protein</fullName>
    </submittedName>
</protein>
<evidence type="ECO:0000313" key="2">
    <source>
        <dbReference type="Proteomes" id="UP000654075"/>
    </source>
</evidence>
<dbReference type="AlphaFoldDB" id="A0A813ECH0"/>
<reference evidence="1" key="1">
    <citation type="submission" date="2021-02" db="EMBL/GenBank/DDBJ databases">
        <authorList>
            <person name="Dougan E. K."/>
            <person name="Rhodes N."/>
            <person name="Thang M."/>
            <person name="Chan C."/>
        </authorList>
    </citation>
    <scope>NUCLEOTIDE SEQUENCE</scope>
</reference>
<dbReference type="Proteomes" id="UP000654075">
    <property type="component" value="Unassembled WGS sequence"/>
</dbReference>
<accession>A0A813ECH0</accession>
<keyword evidence="2" id="KW-1185">Reference proteome</keyword>
<name>A0A813ECH0_POLGL</name>
<proteinExistence type="predicted"/>
<comment type="caution">
    <text evidence="1">The sequence shown here is derived from an EMBL/GenBank/DDBJ whole genome shotgun (WGS) entry which is preliminary data.</text>
</comment>
<sequence>MSCWVDLTRADTHLPPNCAFACVCVKEWQVPPQITKPLDGQPTCFLPRFFFFGCGAKSCLTTVVCITVCNCEGLFSAKVIAEKPDLQTACLVQEPSETTSTSQGGRDHRQQ</sequence>
<organism evidence="1 2">
    <name type="scientific">Polarella glacialis</name>
    <name type="common">Dinoflagellate</name>
    <dbReference type="NCBI Taxonomy" id="89957"/>
    <lineage>
        <taxon>Eukaryota</taxon>
        <taxon>Sar</taxon>
        <taxon>Alveolata</taxon>
        <taxon>Dinophyceae</taxon>
        <taxon>Suessiales</taxon>
        <taxon>Suessiaceae</taxon>
        <taxon>Polarella</taxon>
    </lineage>
</organism>
<evidence type="ECO:0000313" key="1">
    <source>
        <dbReference type="EMBL" id="CAE8598803.1"/>
    </source>
</evidence>